<dbReference type="Proteomes" id="UP000828390">
    <property type="component" value="Unassembled WGS sequence"/>
</dbReference>
<gene>
    <name evidence="1" type="ORF">DPMN_145105</name>
</gene>
<comment type="caution">
    <text evidence="1">The sequence shown here is derived from an EMBL/GenBank/DDBJ whole genome shotgun (WGS) entry which is preliminary data.</text>
</comment>
<evidence type="ECO:0000313" key="1">
    <source>
        <dbReference type="EMBL" id="KAH3791617.1"/>
    </source>
</evidence>
<reference evidence="1" key="2">
    <citation type="submission" date="2020-11" db="EMBL/GenBank/DDBJ databases">
        <authorList>
            <person name="McCartney M.A."/>
            <person name="Auch B."/>
            <person name="Kono T."/>
            <person name="Mallez S."/>
            <person name="Becker A."/>
            <person name="Gohl D.M."/>
            <person name="Silverstein K.A.T."/>
            <person name="Koren S."/>
            <person name="Bechman K.B."/>
            <person name="Herman A."/>
            <person name="Abrahante J.E."/>
            <person name="Garbe J."/>
        </authorList>
    </citation>
    <scope>NUCLEOTIDE SEQUENCE</scope>
    <source>
        <strain evidence="1">Duluth1</strain>
        <tissue evidence="1">Whole animal</tissue>
    </source>
</reference>
<dbReference type="AlphaFoldDB" id="A0A9D4J100"/>
<proteinExistence type="predicted"/>
<organism evidence="1 2">
    <name type="scientific">Dreissena polymorpha</name>
    <name type="common">Zebra mussel</name>
    <name type="synonym">Mytilus polymorpha</name>
    <dbReference type="NCBI Taxonomy" id="45954"/>
    <lineage>
        <taxon>Eukaryota</taxon>
        <taxon>Metazoa</taxon>
        <taxon>Spiralia</taxon>
        <taxon>Lophotrochozoa</taxon>
        <taxon>Mollusca</taxon>
        <taxon>Bivalvia</taxon>
        <taxon>Autobranchia</taxon>
        <taxon>Heteroconchia</taxon>
        <taxon>Euheterodonta</taxon>
        <taxon>Imparidentia</taxon>
        <taxon>Neoheterodontei</taxon>
        <taxon>Myida</taxon>
        <taxon>Dreissenoidea</taxon>
        <taxon>Dreissenidae</taxon>
        <taxon>Dreissena</taxon>
    </lineage>
</organism>
<sequence length="72" mass="8288">MPRSVASHLDPNCLQRPLKFGSSAERVKVERRKYGTPYNIQYVKNLSAGKKLYQNMSYAALDVTPNWTTKIR</sequence>
<protein>
    <submittedName>
        <fullName evidence="1">Uncharacterized protein</fullName>
    </submittedName>
</protein>
<accession>A0A9D4J100</accession>
<keyword evidence="2" id="KW-1185">Reference proteome</keyword>
<evidence type="ECO:0000313" key="2">
    <source>
        <dbReference type="Proteomes" id="UP000828390"/>
    </source>
</evidence>
<name>A0A9D4J100_DREPO</name>
<reference evidence="1" key="1">
    <citation type="journal article" date="2019" name="bioRxiv">
        <title>The Genome of the Zebra Mussel, Dreissena polymorpha: A Resource for Invasive Species Research.</title>
        <authorList>
            <person name="McCartney M.A."/>
            <person name="Auch B."/>
            <person name="Kono T."/>
            <person name="Mallez S."/>
            <person name="Zhang Y."/>
            <person name="Obille A."/>
            <person name="Becker A."/>
            <person name="Abrahante J.E."/>
            <person name="Garbe J."/>
            <person name="Badalamenti J.P."/>
            <person name="Herman A."/>
            <person name="Mangelson H."/>
            <person name="Liachko I."/>
            <person name="Sullivan S."/>
            <person name="Sone E.D."/>
            <person name="Koren S."/>
            <person name="Silverstein K.A.T."/>
            <person name="Beckman K.B."/>
            <person name="Gohl D.M."/>
        </authorList>
    </citation>
    <scope>NUCLEOTIDE SEQUENCE</scope>
    <source>
        <strain evidence="1">Duluth1</strain>
        <tissue evidence="1">Whole animal</tissue>
    </source>
</reference>
<dbReference type="EMBL" id="JAIWYP010000007">
    <property type="protein sequence ID" value="KAH3791617.1"/>
    <property type="molecule type" value="Genomic_DNA"/>
</dbReference>